<organism evidence="2 3">
    <name type="scientific">Rhizophagus clarus</name>
    <dbReference type="NCBI Taxonomy" id="94130"/>
    <lineage>
        <taxon>Eukaryota</taxon>
        <taxon>Fungi</taxon>
        <taxon>Fungi incertae sedis</taxon>
        <taxon>Mucoromycota</taxon>
        <taxon>Glomeromycotina</taxon>
        <taxon>Glomeromycetes</taxon>
        <taxon>Glomerales</taxon>
        <taxon>Glomeraceae</taxon>
        <taxon>Rhizophagus</taxon>
    </lineage>
</organism>
<dbReference type="Proteomes" id="UP000247702">
    <property type="component" value="Unassembled WGS sequence"/>
</dbReference>
<dbReference type="AlphaFoldDB" id="A0A2Z6SF49"/>
<evidence type="ECO:0000313" key="2">
    <source>
        <dbReference type="EMBL" id="GBC10445.1"/>
    </source>
</evidence>
<accession>A0A2Z6SF49</accession>
<evidence type="ECO:0000256" key="1">
    <source>
        <dbReference type="SAM" id="MobiDB-lite"/>
    </source>
</evidence>
<feature type="region of interest" description="Disordered" evidence="1">
    <location>
        <begin position="41"/>
        <end position="76"/>
    </location>
</feature>
<proteinExistence type="predicted"/>
<reference evidence="2 3" key="1">
    <citation type="submission" date="2017-11" db="EMBL/GenBank/DDBJ databases">
        <title>The genome of Rhizophagus clarus HR1 reveals common genetic basis of auxotrophy among arbuscular mycorrhizal fungi.</title>
        <authorList>
            <person name="Kobayashi Y."/>
        </authorList>
    </citation>
    <scope>NUCLEOTIDE SEQUENCE [LARGE SCALE GENOMIC DNA]</scope>
    <source>
        <strain evidence="2 3">HR1</strain>
    </source>
</reference>
<name>A0A2Z6SF49_9GLOM</name>
<comment type="caution">
    <text evidence="2">The sequence shown here is derived from an EMBL/GenBank/DDBJ whole genome shotgun (WGS) entry which is preliminary data.</text>
</comment>
<keyword evidence="3" id="KW-1185">Reference proteome</keyword>
<evidence type="ECO:0000313" key="3">
    <source>
        <dbReference type="Proteomes" id="UP000247702"/>
    </source>
</evidence>
<dbReference type="EMBL" id="BEXD01004385">
    <property type="protein sequence ID" value="GBC10445.1"/>
    <property type="molecule type" value="Genomic_DNA"/>
</dbReference>
<sequence length="76" mass="8379">MKAIAFTQQIKYLTDYIEEVVNKEINQDNEANDVLDRNTYGIAGSSRSGENPYGITGSSYSEEEPIVIVGSSDDEV</sequence>
<protein>
    <submittedName>
        <fullName evidence="2">Uncharacterized protein</fullName>
    </submittedName>
</protein>
<gene>
    <name evidence="2" type="ORF">RclHR1_09630009</name>
</gene>